<gene>
    <name evidence="14" type="primary">ZNF467_14</name>
    <name evidence="14" type="ORF">AVEN_265704_1</name>
</gene>
<keyword evidence="8" id="KW-0238">DNA-binding</keyword>
<keyword evidence="7" id="KW-0805">Transcription regulation</keyword>
<dbReference type="SMART" id="SM00355">
    <property type="entry name" value="ZnF_C2H2"/>
    <property type="match status" value="4"/>
</dbReference>
<evidence type="ECO:0000256" key="7">
    <source>
        <dbReference type="ARBA" id="ARBA00023015"/>
    </source>
</evidence>
<dbReference type="PROSITE" id="PS00028">
    <property type="entry name" value="ZINC_FINGER_C2H2_1"/>
    <property type="match status" value="4"/>
</dbReference>
<keyword evidence="5 11" id="KW-0863">Zinc-finger</keyword>
<feature type="domain" description="C2H2-type" evidence="13">
    <location>
        <begin position="453"/>
        <end position="481"/>
    </location>
</feature>
<comment type="caution">
    <text evidence="14">The sequence shown here is derived from an EMBL/GenBank/DDBJ whole genome shotgun (WGS) entry which is preliminary data.</text>
</comment>
<dbReference type="FunFam" id="3.30.160.60:FF:000446">
    <property type="entry name" value="Zinc finger protein"/>
    <property type="match status" value="2"/>
</dbReference>
<comment type="similarity">
    <text evidence="2">Belongs to the krueppel C2H2-type zinc-finger protein family.</text>
</comment>
<dbReference type="EMBL" id="BGPR01095609">
    <property type="protein sequence ID" value="GBM39143.1"/>
    <property type="molecule type" value="Genomic_DNA"/>
</dbReference>
<dbReference type="AlphaFoldDB" id="A0A4Y2FCC0"/>
<dbReference type="PANTHER" id="PTHR23235:SF120">
    <property type="entry name" value="KRUPPEL-LIKE FACTOR 15"/>
    <property type="match status" value="1"/>
</dbReference>
<evidence type="ECO:0000256" key="6">
    <source>
        <dbReference type="ARBA" id="ARBA00022833"/>
    </source>
</evidence>
<dbReference type="FunFam" id="3.30.160.60:FF:001343">
    <property type="entry name" value="Zinc finger protein 568"/>
    <property type="match status" value="1"/>
</dbReference>
<dbReference type="PROSITE" id="PS50157">
    <property type="entry name" value="ZINC_FINGER_C2H2_2"/>
    <property type="match status" value="4"/>
</dbReference>
<sequence>MGRYLCQLCYTIVNYGEKHPCVVYKNDDNMYSLPELRESNKMDTKHGELRANSNDDSVIIFSEEQQNDDENPEQINTCLAESHRQFSLRDASKTRGQSNSFSSMVSDTEQGNPSNTLLSGPLFNVHSRVVHSTENQTSDLLNSSENFELAYRNQVDIRGASKRKSRRPVLWERNVGIKTDSTPFEAASNKQCETSHDEGSWHFFTQDKTCFSKSLEDVSQKSQFYSKNDSAAPNFPTHFALPPSFIQGGQDVIKVSGDDSYRDAHLISNTSIPKSGTCIYKGSLSSEYIPVSTGFSDKIGFVREPMRENNHEEAQHQRTSEVAAKGVNNISNIFPDNAVSLASMSDADPIAGPSHMGVESQLRPEYGNFICSECGKSFKWKGHLVVHYRTHTGEKPFPCDKCDKRFSTKCNLKNHLRTHTGEKPFPCDQCDKRFSQKSNLDTHRRTHTGERRYKCTLCEKAFTTNSNLRYHYKNVHNSEFYSSTF</sequence>
<evidence type="ECO:0000259" key="13">
    <source>
        <dbReference type="PROSITE" id="PS50157"/>
    </source>
</evidence>
<keyword evidence="3" id="KW-0479">Metal-binding</keyword>
<feature type="domain" description="C2H2-type" evidence="13">
    <location>
        <begin position="397"/>
        <end position="424"/>
    </location>
</feature>
<dbReference type="GO" id="GO:0000981">
    <property type="term" value="F:DNA-binding transcription factor activity, RNA polymerase II-specific"/>
    <property type="evidence" value="ECO:0007669"/>
    <property type="project" value="TreeGrafter"/>
</dbReference>
<dbReference type="GO" id="GO:0005634">
    <property type="term" value="C:nucleus"/>
    <property type="evidence" value="ECO:0007669"/>
    <property type="project" value="UniProtKB-SubCell"/>
</dbReference>
<dbReference type="Pfam" id="PF13465">
    <property type="entry name" value="zf-H2C2_2"/>
    <property type="match status" value="1"/>
</dbReference>
<dbReference type="FunFam" id="3.30.160.60:FF:000688">
    <property type="entry name" value="zinc finger protein 197 isoform X1"/>
    <property type="match status" value="1"/>
</dbReference>
<organism evidence="14 15">
    <name type="scientific">Araneus ventricosus</name>
    <name type="common">Orbweaver spider</name>
    <name type="synonym">Epeira ventricosa</name>
    <dbReference type="NCBI Taxonomy" id="182803"/>
    <lineage>
        <taxon>Eukaryota</taxon>
        <taxon>Metazoa</taxon>
        <taxon>Ecdysozoa</taxon>
        <taxon>Arthropoda</taxon>
        <taxon>Chelicerata</taxon>
        <taxon>Arachnida</taxon>
        <taxon>Araneae</taxon>
        <taxon>Araneomorphae</taxon>
        <taxon>Entelegynae</taxon>
        <taxon>Araneoidea</taxon>
        <taxon>Araneidae</taxon>
        <taxon>Araneus</taxon>
    </lineage>
</organism>
<evidence type="ECO:0000256" key="1">
    <source>
        <dbReference type="ARBA" id="ARBA00004123"/>
    </source>
</evidence>
<dbReference type="PANTHER" id="PTHR23235">
    <property type="entry name" value="KRUEPPEL-LIKE TRANSCRIPTION FACTOR"/>
    <property type="match status" value="1"/>
</dbReference>
<dbReference type="Gene3D" id="3.30.160.60">
    <property type="entry name" value="Classic Zinc Finger"/>
    <property type="match status" value="4"/>
</dbReference>
<keyword evidence="15" id="KW-1185">Reference proteome</keyword>
<protein>
    <submittedName>
        <fullName evidence="14">Zinc finger protein 467</fullName>
    </submittedName>
</protein>
<evidence type="ECO:0000256" key="12">
    <source>
        <dbReference type="SAM" id="MobiDB-lite"/>
    </source>
</evidence>
<evidence type="ECO:0000256" key="11">
    <source>
        <dbReference type="PROSITE-ProRule" id="PRU00042"/>
    </source>
</evidence>
<dbReference type="OrthoDB" id="6077919at2759"/>
<name>A0A4Y2FCC0_ARAVE</name>
<feature type="compositionally biased region" description="Polar residues" evidence="12">
    <location>
        <begin position="94"/>
        <end position="118"/>
    </location>
</feature>
<dbReference type="Proteomes" id="UP000499080">
    <property type="component" value="Unassembled WGS sequence"/>
</dbReference>
<evidence type="ECO:0000256" key="2">
    <source>
        <dbReference type="ARBA" id="ARBA00006991"/>
    </source>
</evidence>
<feature type="region of interest" description="Disordered" evidence="12">
    <location>
        <begin position="86"/>
        <end position="119"/>
    </location>
</feature>
<dbReference type="GO" id="GO:0008270">
    <property type="term" value="F:zinc ion binding"/>
    <property type="evidence" value="ECO:0007669"/>
    <property type="project" value="UniProtKB-KW"/>
</dbReference>
<keyword evidence="10" id="KW-0539">Nucleus</keyword>
<evidence type="ECO:0000313" key="14">
    <source>
        <dbReference type="EMBL" id="GBM39143.1"/>
    </source>
</evidence>
<evidence type="ECO:0000256" key="8">
    <source>
        <dbReference type="ARBA" id="ARBA00023125"/>
    </source>
</evidence>
<dbReference type="InterPro" id="IPR013087">
    <property type="entry name" value="Znf_C2H2_type"/>
</dbReference>
<dbReference type="InterPro" id="IPR036236">
    <property type="entry name" value="Znf_C2H2_sf"/>
</dbReference>
<dbReference type="GO" id="GO:0000978">
    <property type="term" value="F:RNA polymerase II cis-regulatory region sequence-specific DNA binding"/>
    <property type="evidence" value="ECO:0007669"/>
    <property type="project" value="TreeGrafter"/>
</dbReference>
<keyword evidence="9" id="KW-0804">Transcription</keyword>
<feature type="domain" description="C2H2-type" evidence="13">
    <location>
        <begin position="369"/>
        <end position="396"/>
    </location>
</feature>
<proteinExistence type="inferred from homology"/>
<evidence type="ECO:0000256" key="10">
    <source>
        <dbReference type="ARBA" id="ARBA00023242"/>
    </source>
</evidence>
<evidence type="ECO:0000313" key="15">
    <source>
        <dbReference type="Proteomes" id="UP000499080"/>
    </source>
</evidence>
<dbReference type="Pfam" id="PF00096">
    <property type="entry name" value="zf-C2H2"/>
    <property type="match status" value="2"/>
</dbReference>
<feature type="domain" description="C2H2-type" evidence="13">
    <location>
        <begin position="425"/>
        <end position="452"/>
    </location>
</feature>
<comment type="subcellular location">
    <subcellularLocation>
        <location evidence="1">Nucleus</location>
    </subcellularLocation>
</comment>
<dbReference type="SUPFAM" id="SSF57667">
    <property type="entry name" value="beta-beta-alpha zinc fingers"/>
    <property type="match status" value="2"/>
</dbReference>
<keyword evidence="4" id="KW-0677">Repeat</keyword>
<evidence type="ECO:0000256" key="9">
    <source>
        <dbReference type="ARBA" id="ARBA00023163"/>
    </source>
</evidence>
<keyword evidence="6" id="KW-0862">Zinc</keyword>
<reference evidence="14 15" key="1">
    <citation type="journal article" date="2019" name="Sci. Rep.">
        <title>Orb-weaving spider Araneus ventricosus genome elucidates the spidroin gene catalogue.</title>
        <authorList>
            <person name="Kono N."/>
            <person name="Nakamura H."/>
            <person name="Ohtoshi R."/>
            <person name="Moran D.A.P."/>
            <person name="Shinohara A."/>
            <person name="Yoshida Y."/>
            <person name="Fujiwara M."/>
            <person name="Mori M."/>
            <person name="Tomita M."/>
            <person name="Arakawa K."/>
        </authorList>
    </citation>
    <scope>NUCLEOTIDE SEQUENCE [LARGE SCALE GENOMIC DNA]</scope>
</reference>
<evidence type="ECO:0000256" key="3">
    <source>
        <dbReference type="ARBA" id="ARBA00022723"/>
    </source>
</evidence>
<evidence type="ECO:0000256" key="4">
    <source>
        <dbReference type="ARBA" id="ARBA00022737"/>
    </source>
</evidence>
<evidence type="ECO:0000256" key="5">
    <source>
        <dbReference type="ARBA" id="ARBA00022771"/>
    </source>
</evidence>
<accession>A0A4Y2FCC0</accession>